<name>A0A0F9LEU2_9ZZZZ</name>
<organism evidence="1">
    <name type="scientific">marine sediment metagenome</name>
    <dbReference type="NCBI Taxonomy" id="412755"/>
    <lineage>
        <taxon>unclassified sequences</taxon>
        <taxon>metagenomes</taxon>
        <taxon>ecological metagenomes</taxon>
    </lineage>
</organism>
<sequence length="203" mass="23164">MSQSDTPLIPIDIPIETLIGCVDILEANGQPISDKTFSLIIQEILTALLLGYQKEGVVPMYETQNIIAQRFLDIVDQMGTMSKTDKDYISDTNIESILEESRKETEEESRKELESVKVPLEPIDKSNTEQNSPEFTNFVMLENIPDNDPLKKEAKSSLQQETLCKVYTQISQELWGSDKARTLWIQVIDQQTRQNERSPEQPD</sequence>
<proteinExistence type="predicted"/>
<gene>
    <name evidence="1" type="ORF">LCGC14_1208260</name>
</gene>
<comment type="caution">
    <text evidence="1">The sequence shown here is derived from an EMBL/GenBank/DDBJ whole genome shotgun (WGS) entry which is preliminary data.</text>
</comment>
<dbReference type="EMBL" id="LAZR01006263">
    <property type="protein sequence ID" value="KKM93454.1"/>
    <property type="molecule type" value="Genomic_DNA"/>
</dbReference>
<accession>A0A0F9LEU2</accession>
<protein>
    <submittedName>
        <fullName evidence="1">Uncharacterized protein</fullName>
    </submittedName>
</protein>
<dbReference type="AlphaFoldDB" id="A0A0F9LEU2"/>
<evidence type="ECO:0000313" key="1">
    <source>
        <dbReference type="EMBL" id="KKM93454.1"/>
    </source>
</evidence>
<reference evidence="1" key="1">
    <citation type="journal article" date="2015" name="Nature">
        <title>Complex archaea that bridge the gap between prokaryotes and eukaryotes.</title>
        <authorList>
            <person name="Spang A."/>
            <person name="Saw J.H."/>
            <person name="Jorgensen S.L."/>
            <person name="Zaremba-Niedzwiedzka K."/>
            <person name="Martijn J."/>
            <person name="Lind A.E."/>
            <person name="van Eijk R."/>
            <person name="Schleper C."/>
            <person name="Guy L."/>
            <person name="Ettema T.J."/>
        </authorList>
    </citation>
    <scope>NUCLEOTIDE SEQUENCE</scope>
</reference>